<gene>
    <name evidence="1" type="ORF">BpHYR1_001501</name>
</gene>
<proteinExistence type="predicted"/>
<evidence type="ECO:0000313" key="1">
    <source>
        <dbReference type="EMBL" id="RNA09197.1"/>
    </source>
</evidence>
<sequence>FKCVISEPETKSSNPQASNKKHLVFVVLSFADVLCKQFSNFDAERKETLENIFQNFYSNTLFFLFNKKDFVWNLSKTEYGI</sequence>
<name>A0A3M7QCM2_BRAPC</name>
<dbReference type="EMBL" id="REGN01006524">
    <property type="protein sequence ID" value="RNA09197.1"/>
    <property type="molecule type" value="Genomic_DNA"/>
</dbReference>
<organism evidence="1 2">
    <name type="scientific">Brachionus plicatilis</name>
    <name type="common">Marine rotifer</name>
    <name type="synonym">Brachionus muelleri</name>
    <dbReference type="NCBI Taxonomy" id="10195"/>
    <lineage>
        <taxon>Eukaryota</taxon>
        <taxon>Metazoa</taxon>
        <taxon>Spiralia</taxon>
        <taxon>Gnathifera</taxon>
        <taxon>Rotifera</taxon>
        <taxon>Eurotatoria</taxon>
        <taxon>Monogononta</taxon>
        <taxon>Pseudotrocha</taxon>
        <taxon>Ploima</taxon>
        <taxon>Brachionidae</taxon>
        <taxon>Brachionus</taxon>
    </lineage>
</organism>
<evidence type="ECO:0000313" key="2">
    <source>
        <dbReference type="Proteomes" id="UP000276133"/>
    </source>
</evidence>
<reference evidence="1 2" key="1">
    <citation type="journal article" date="2018" name="Sci. Rep.">
        <title>Genomic signatures of local adaptation to the degree of environmental predictability in rotifers.</title>
        <authorList>
            <person name="Franch-Gras L."/>
            <person name="Hahn C."/>
            <person name="Garcia-Roger E.M."/>
            <person name="Carmona M.J."/>
            <person name="Serra M."/>
            <person name="Gomez A."/>
        </authorList>
    </citation>
    <scope>NUCLEOTIDE SEQUENCE [LARGE SCALE GENOMIC DNA]</scope>
    <source>
        <strain evidence="1">HYR1</strain>
    </source>
</reference>
<dbReference type="AlphaFoldDB" id="A0A3M7QCM2"/>
<keyword evidence="2" id="KW-1185">Reference proteome</keyword>
<comment type="caution">
    <text evidence="1">The sequence shown here is derived from an EMBL/GenBank/DDBJ whole genome shotgun (WGS) entry which is preliminary data.</text>
</comment>
<accession>A0A3M7QCM2</accession>
<feature type="non-terminal residue" evidence="1">
    <location>
        <position position="1"/>
    </location>
</feature>
<protein>
    <submittedName>
        <fullName evidence="1">Uncharacterized protein</fullName>
    </submittedName>
</protein>
<dbReference type="Proteomes" id="UP000276133">
    <property type="component" value="Unassembled WGS sequence"/>
</dbReference>